<dbReference type="GO" id="GO:0005829">
    <property type="term" value="C:cytosol"/>
    <property type="evidence" value="ECO:0007669"/>
    <property type="project" value="TreeGrafter"/>
</dbReference>
<comment type="function">
    <text evidence="6">Highly specific D-xylulose kinase which participates in the catabolism of xylose. Xylose is a major component of hemicelluloses such as xylan. Most fungi utilize D-xylose via three enzymatic reactions, xylose reductase (XR), xylitol dehydrogenase (XDH), and xylulokinase, to form xylulose 5-phosphate, which enters pentose phosphate pathway.</text>
</comment>
<dbReference type="EMBL" id="KN838948">
    <property type="protein sequence ID" value="KIJ92002.1"/>
    <property type="molecule type" value="Genomic_DNA"/>
</dbReference>
<evidence type="ECO:0000256" key="3">
    <source>
        <dbReference type="ARBA" id="ARBA00022679"/>
    </source>
</evidence>
<dbReference type="InterPro" id="IPR000577">
    <property type="entry name" value="Carb_kinase_FGGY"/>
</dbReference>
<dbReference type="EC" id="2.7.1.17" evidence="6"/>
<reference evidence="9 10" key="1">
    <citation type="submission" date="2014-04" db="EMBL/GenBank/DDBJ databases">
        <authorList>
            <consortium name="DOE Joint Genome Institute"/>
            <person name="Kuo A."/>
            <person name="Kohler A."/>
            <person name="Nagy L.G."/>
            <person name="Floudas D."/>
            <person name="Copeland A."/>
            <person name="Barry K.W."/>
            <person name="Cichocki N."/>
            <person name="Veneault-Fourrey C."/>
            <person name="LaButti K."/>
            <person name="Lindquist E.A."/>
            <person name="Lipzen A."/>
            <person name="Lundell T."/>
            <person name="Morin E."/>
            <person name="Murat C."/>
            <person name="Sun H."/>
            <person name="Tunlid A."/>
            <person name="Henrissat B."/>
            <person name="Grigoriev I.V."/>
            <person name="Hibbett D.S."/>
            <person name="Martin F."/>
            <person name="Nordberg H.P."/>
            <person name="Cantor M.N."/>
            <person name="Hua S.X."/>
        </authorList>
    </citation>
    <scope>NUCLEOTIDE SEQUENCE [LARGE SCALE GENOMIC DNA]</scope>
    <source>
        <strain evidence="9 10">LaAM-08-1</strain>
    </source>
</reference>
<comment type="similarity">
    <text evidence="1 6">Belongs to the FGGY kinase family.</text>
</comment>
<evidence type="ECO:0000256" key="4">
    <source>
        <dbReference type="ARBA" id="ARBA00022777"/>
    </source>
</evidence>
<evidence type="ECO:0000256" key="6">
    <source>
        <dbReference type="RuleBase" id="RU367058"/>
    </source>
</evidence>
<proteinExistence type="inferred from homology"/>
<dbReference type="OrthoDB" id="1728974at2759"/>
<evidence type="ECO:0000313" key="9">
    <source>
        <dbReference type="EMBL" id="KIJ92002.1"/>
    </source>
</evidence>
<evidence type="ECO:0000256" key="5">
    <source>
        <dbReference type="ARBA" id="ARBA00048885"/>
    </source>
</evidence>
<name>A0A0C9X6H9_9AGAR</name>
<dbReference type="Proteomes" id="UP000054477">
    <property type="component" value="Unassembled WGS sequence"/>
</dbReference>
<keyword evidence="6" id="KW-0547">Nucleotide-binding</keyword>
<dbReference type="InterPro" id="IPR018484">
    <property type="entry name" value="FGGY_N"/>
</dbReference>
<dbReference type="GO" id="GO:0042732">
    <property type="term" value="P:D-xylose metabolic process"/>
    <property type="evidence" value="ECO:0007669"/>
    <property type="project" value="UniProtKB-UniRule"/>
</dbReference>
<organism evidence="9 10">
    <name type="scientific">Laccaria amethystina LaAM-08-1</name>
    <dbReference type="NCBI Taxonomy" id="1095629"/>
    <lineage>
        <taxon>Eukaryota</taxon>
        <taxon>Fungi</taxon>
        <taxon>Dikarya</taxon>
        <taxon>Basidiomycota</taxon>
        <taxon>Agaricomycotina</taxon>
        <taxon>Agaricomycetes</taxon>
        <taxon>Agaricomycetidae</taxon>
        <taxon>Agaricales</taxon>
        <taxon>Agaricineae</taxon>
        <taxon>Hydnangiaceae</taxon>
        <taxon>Laccaria</taxon>
    </lineage>
</organism>
<dbReference type="GO" id="GO:0004856">
    <property type="term" value="F:D-xylulokinase activity"/>
    <property type="evidence" value="ECO:0007669"/>
    <property type="project" value="UniProtKB-UniRule"/>
</dbReference>
<dbReference type="InterPro" id="IPR018485">
    <property type="entry name" value="FGGY_C"/>
</dbReference>
<dbReference type="Pfam" id="PF00370">
    <property type="entry name" value="FGGY_N"/>
    <property type="match status" value="1"/>
</dbReference>
<sequence>MSSNPLFLGLDLSTQQLKAVITDRHYTVVHEASVHFDTDLPLHGTTGGVLKGPEDGQVTSPVEMWLGAIDLLFERMENVDVDLSAVVAVSGACQQHGSVFWTDCAELLLSGLDPSQSLASQLFPSAFSLHNSPTWQDSSTTAACKRLEDLVGGPQALADLTGSRAYERFTGNQISRISRLYPAIYRATARISLVSSFVSSLFLARIAPIEVSDASGMNLMNVMSCKWEDKLLEICGGSELRSKLGPEPVAGGTFLGKISPWWVQRWGFNQDCIIASFTGDNPATVISLSAPGDAILSLGTSTTFLLSIPPSSMSPKSFTTSHLLAHPIEPGGHIAMLCYKNGALAREQIRDRFANGSWTEFNRLVEDAPPGCAGFLGFYFLLPEIIPPNVKGEFYFTTNSTRADKKPHPVDDIPPSLHPRAILESQFLSIRSRIAAVLPENSPPLQRLVITGGSSANQTIRQLAADVLGMKVFVSTTKEAAGVGGALLARYAWRKLVENDSGASVDMIDSEVSIGMECVAEPTPENTQIYDSFIPIYEACESQLLCM</sequence>
<accession>A0A0C9X6H9</accession>
<dbReference type="InterPro" id="IPR042024">
    <property type="entry name" value="D-XK_euk"/>
</dbReference>
<keyword evidence="10" id="KW-1185">Reference proteome</keyword>
<dbReference type="Gene3D" id="3.30.420.40">
    <property type="match status" value="2"/>
</dbReference>
<keyword evidence="6" id="KW-0067">ATP-binding</keyword>
<dbReference type="GO" id="GO:0005997">
    <property type="term" value="P:xylulose metabolic process"/>
    <property type="evidence" value="ECO:0007669"/>
    <property type="project" value="TreeGrafter"/>
</dbReference>
<feature type="domain" description="Carbohydrate kinase FGGY N-terminal" evidence="7">
    <location>
        <begin position="129"/>
        <end position="286"/>
    </location>
</feature>
<evidence type="ECO:0000313" key="10">
    <source>
        <dbReference type="Proteomes" id="UP000054477"/>
    </source>
</evidence>
<dbReference type="GO" id="GO:0005524">
    <property type="term" value="F:ATP binding"/>
    <property type="evidence" value="ECO:0007669"/>
    <property type="project" value="UniProtKB-UniRule"/>
</dbReference>
<dbReference type="STRING" id="1095629.A0A0C9X6H9"/>
<gene>
    <name evidence="9" type="ORF">K443DRAFT_114262</name>
</gene>
<keyword evidence="4 6" id="KW-0418">Kinase</keyword>
<dbReference type="Pfam" id="PF02782">
    <property type="entry name" value="FGGY_C"/>
    <property type="match status" value="1"/>
</dbReference>
<dbReference type="CDD" id="cd07776">
    <property type="entry name" value="ASKHA_NBD_FGGY_SpXK-like"/>
    <property type="match status" value="1"/>
</dbReference>
<keyword evidence="3 6" id="KW-0808">Transferase</keyword>
<keyword evidence="6" id="KW-0119">Carbohydrate metabolism</keyword>
<dbReference type="PIRSF" id="PIRSF000538">
    <property type="entry name" value="GlpK"/>
    <property type="match status" value="1"/>
</dbReference>
<feature type="domain" description="Carbohydrate kinase FGGY C-terminal" evidence="8">
    <location>
        <begin position="296"/>
        <end position="493"/>
    </location>
</feature>
<evidence type="ECO:0000259" key="8">
    <source>
        <dbReference type="Pfam" id="PF02782"/>
    </source>
</evidence>
<protein>
    <recommendedName>
        <fullName evidence="6">Xylulose kinase</fullName>
        <ecNumber evidence="6">2.7.1.17</ecNumber>
    </recommendedName>
</protein>
<evidence type="ECO:0000259" key="7">
    <source>
        <dbReference type="Pfam" id="PF00370"/>
    </source>
</evidence>
<evidence type="ECO:0000256" key="2">
    <source>
        <dbReference type="ARBA" id="ARBA00022629"/>
    </source>
</evidence>
<dbReference type="InterPro" id="IPR043129">
    <property type="entry name" value="ATPase_NBD"/>
</dbReference>
<dbReference type="HOGENOM" id="CLU_016149_8_0_1"/>
<dbReference type="PANTHER" id="PTHR10196">
    <property type="entry name" value="SUGAR KINASE"/>
    <property type="match status" value="1"/>
</dbReference>
<dbReference type="AlphaFoldDB" id="A0A0C9X6H9"/>
<reference evidence="10" key="2">
    <citation type="submission" date="2015-01" db="EMBL/GenBank/DDBJ databases">
        <title>Evolutionary Origins and Diversification of the Mycorrhizal Mutualists.</title>
        <authorList>
            <consortium name="DOE Joint Genome Institute"/>
            <consortium name="Mycorrhizal Genomics Consortium"/>
            <person name="Kohler A."/>
            <person name="Kuo A."/>
            <person name="Nagy L.G."/>
            <person name="Floudas D."/>
            <person name="Copeland A."/>
            <person name="Barry K.W."/>
            <person name="Cichocki N."/>
            <person name="Veneault-Fourrey C."/>
            <person name="LaButti K."/>
            <person name="Lindquist E.A."/>
            <person name="Lipzen A."/>
            <person name="Lundell T."/>
            <person name="Morin E."/>
            <person name="Murat C."/>
            <person name="Riley R."/>
            <person name="Ohm R."/>
            <person name="Sun H."/>
            <person name="Tunlid A."/>
            <person name="Henrissat B."/>
            <person name="Grigoriev I.V."/>
            <person name="Hibbett D.S."/>
            <person name="Martin F."/>
        </authorList>
    </citation>
    <scope>NUCLEOTIDE SEQUENCE [LARGE SCALE GENOMIC DNA]</scope>
    <source>
        <strain evidence="10">LaAM-08-1</strain>
    </source>
</reference>
<dbReference type="FunFam" id="3.30.420.40:FF:000118">
    <property type="entry name" value="Xylulose kinase 2"/>
    <property type="match status" value="1"/>
</dbReference>
<dbReference type="PANTHER" id="PTHR10196:SF57">
    <property type="entry name" value="XYLULOSE KINASE"/>
    <property type="match status" value="1"/>
</dbReference>
<comment type="catalytic activity">
    <reaction evidence="5 6">
        <text>D-xylulose + ATP = D-xylulose 5-phosphate + ADP + H(+)</text>
        <dbReference type="Rhea" id="RHEA:10964"/>
        <dbReference type="ChEBI" id="CHEBI:15378"/>
        <dbReference type="ChEBI" id="CHEBI:17140"/>
        <dbReference type="ChEBI" id="CHEBI:30616"/>
        <dbReference type="ChEBI" id="CHEBI:57737"/>
        <dbReference type="ChEBI" id="CHEBI:456216"/>
        <dbReference type="EC" id="2.7.1.17"/>
    </reaction>
</comment>
<keyword evidence="2 6" id="KW-0859">Xylose metabolism</keyword>
<dbReference type="SUPFAM" id="SSF53067">
    <property type="entry name" value="Actin-like ATPase domain"/>
    <property type="match status" value="2"/>
</dbReference>
<evidence type="ECO:0000256" key="1">
    <source>
        <dbReference type="ARBA" id="ARBA00009156"/>
    </source>
</evidence>